<evidence type="ECO:0000256" key="7">
    <source>
        <dbReference type="ARBA" id="ARBA00023136"/>
    </source>
</evidence>
<reference evidence="10 11" key="1">
    <citation type="submission" date="2013-04" db="EMBL/GenBank/DDBJ databases">
        <authorList>
            <person name="Kuznetsov B."/>
            <person name="Ivanovsky R."/>
        </authorList>
    </citation>
    <scope>NUCLEOTIDE SEQUENCE [LARGE SCALE GENOMIC DNA]</scope>
    <source>
        <strain evidence="10 11">MGU-K5</strain>
    </source>
</reference>
<feature type="transmembrane region" description="Helical" evidence="8">
    <location>
        <begin position="113"/>
        <end position="134"/>
    </location>
</feature>
<gene>
    <name evidence="10" type="ORF">K678_14709</name>
</gene>
<dbReference type="GO" id="GO:0016763">
    <property type="term" value="F:pentosyltransferase activity"/>
    <property type="evidence" value="ECO:0007669"/>
    <property type="project" value="TreeGrafter"/>
</dbReference>
<evidence type="ECO:0000256" key="4">
    <source>
        <dbReference type="ARBA" id="ARBA00022679"/>
    </source>
</evidence>
<dbReference type="GO" id="GO:0009103">
    <property type="term" value="P:lipopolysaccharide biosynthetic process"/>
    <property type="evidence" value="ECO:0007669"/>
    <property type="project" value="UniProtKB-ARBA"/>
</dbReference>
<keyword evidence="7 8" id="KW-0472">Membrane</keyword>
<feature type="transmembrane region" description="Helical" evidence="8">
    <location>
        <begin position="249"/>
        <end position="278"/>
    </location>
</feature>
<evidence type="ECO:0000259" key="9">
    <source>
        <dbReference type="Pfam" id="PF13231"/>
    </source>
</evidence>
<organism evidence="10 11">
    <name type="scientific">Magnetospirillum fulvum MGU-K5</name>
    <dbReference type="NCBI Taxonomy" id="1316936"/>
    <lineage>
        <taxon>Bacteria</taxon>
        <taxon>Pseudomonadati</taxon>
        <taxon>Pseudomonadota</taxon>
        <taxon>Alphaproteobacteria</taxon>
        <taxon>Rhodospirillales</taxon>
        <taxon>Rhodospirillaceae</taxon>
        <taxon>Magnetospirillum</taxon>
    </lineage>
</organism>
<dbReference type="Pfam" id="PF13231">
    <property type="entry name" value="PMT_2"/>
    <property type="match status" value="1"/>
</dbReference>
<feature type="transmembrane region" description="Helical" evidence="8">
    <location>
        <begin position="352"/>
        <end position="371"/>
    </location>
</feature>
<dbReference type="InterPro" id="IPR038731">
    <property type="entry name" value="RgtA/B/C-like"/>
</dbReference>
<evidence type="ECO:0000256" key="6">
    <source>
        <dbReference type="ARBA" id="ARBA00022989"/>
    </source>
</evidence>
<name>S9S9I8_MAGFU</name>
<protein>
    <submittedName>
        <fullName evidence="10">Glycosyltransferase</fullName>
    </submittedName>
</protein>
<dbReference type="Proteomes" id="UP000015350">
    <property type="component" value="Unassembled WGS sequence"/>
</dbReference>
<dbReference type="EMBL" id="AQPH01000073">
    <property type="protein sequence ID" value="EPY00713.1"/>
    <property type="molecule type" value="Genomic_DNA"/>
</dbReference>
<evidence type="ECO:0000256" key="8">
    <source>
        <dbReference type="SAM" id="Phobius"/>
    </source>
</evidence>
<evidence type="ECO:0000256" key="5">
    <source>
        <dbReference type="ARBA" id="ARBA00022692"/>
    </source>
</evidence>
<evidence type="ECO:0000256" key="1">
    <source>
        <dbReference type="ARBA" id="ARBA00004651"/>
    </source>
</evidence>
<keyword evidence="3" id="KW-0328">Glycosyltransferase</keyword>
<proteinExistence type="predicted"/>
<comment type="subcellular location">
    <subcellularLocation>
        <location evidence="1">Cell membrane</location>
        <topology evidence="1">Multi-pass membrane protein</topology>
    </subcellularLocation>
</comment>
<dbReference type="InterPro" id="IPR050297">
    <property type="entry name" value="LipidA_mod_glycosyltrf_83"/>
</dbReference>
<dbReference type="RefSeq" id="WP_021133229.1">
    <property type="nucleotide sequence ID" value="NZ_AQPH01000073.1"/>
</dbReference>
<comment type="caution">
    <text evidence="10">The sequence shown here is derived from an EMBL/GenBank/DDBJ whole genome shotgun (WGS) entry which is preliminary data.</text>
</comment>
<sequence length="517" mass="57341">MDIATKTASDRKAAPWRHIAALAALVVGMGLVHALTAGIGLLSGDEAYYWLWSRQLQLSYFDHPGMAAWWLAGTTALFGTSELAVRLPSVLSSAIVTLLIYDTTRRAFDSSTAGLTAALWLNLTLLFGAASVIATPDAPLLVFWSLALWAAVRLMREDRAVWLYVLAIALGLGFTGKYTMVLILPGVLSLFVLFRQGWRWWRRIGHLILAALVALACTAPVLIWNWQHEWISFRKQLSHSFDSDVPDPLLSLATFAGTQIGLITPLLFGFCVWGMGWALWTGWRRRRPEWFLLGASSAPVLAFFVHHSWGGLVQPHWAGPAWIGGIAAAAGGWVAINGALRLGPRWCLLRRLYLAAPILGGVLLAVVYLQMATAILPIPPKLDPLGRLGGWDQLAQAVEKQRTTHPDTFIIVAKHELSGLLTYYLPDHPVVFLTGSDGVPRIPSYTRDDVATLPGRNAVFVSRTGRHAIEDVSRYFERVTLLDVIDRNWGGRTIDHYEIWLGESYQPGLFKDRRDER</sequence>
<evidence type="ECO:0000256" key="2">
    <source>
        <dbReference type="ARBA" id="ARBA00022475"/>
    </source>
</evidence>
<feature type="transmembrane region" description="Helical" evidence="8">
    <location>
        <begin position="161"/>
        <end position="194"/>
    </location>
</feature>
<evidence type="ECO:0000256" key="3">
    <source>
        <dbReference type="ARBA" id="ARBA00022676"/>
    </source>
</evidence>
<keyword evidence="4 10" id="KW-0808">Transferase</keyword>
<dbReference type="OrthoDB" id="9811222at2"/>
<feature type="domain" description="Glycosyltransferase RgtA/B/C/D-like" evidence="9">
    <location>
        <begin position="62"/>
        <end position="224"/>
    </location>
</feature>
<dbReference type="PANTHER" id="PTHR33908:SF11">
    <property type="entry name" value="MEMBRANE PROTEIN"/>
    <property type="match status" value="1"/>
</dbReference>
<dbReference type="GO" id="GO:0005886">
    <property type="term" value="C:plasma membrane"/>
    <property type="evidence" value="ECO:0007669"/>
    <property type="project" value="UniProtKB-SubCell"/>
</dbReference>
<feature type="transmembrane region" description="Helical" evidence="8">
    <location>
        <begin position="206"/>
        <end position="226"/>
    </location>
</feature>
<feature type="transmembrane region" description="Helical" evidence="8">
    <location>
        <begin position="321"/>
        <end position="340"/>
    </location>
</feature>
<dbReference type="STRING" id="1316936.K678_14709"/>
<feature type="transmembrane region" description="Helical" evidence="8">
    <location>
        <begin position="290"/>
        <end position="309"/>
    </location>
</feature>
<feature type="transmembrane region" description="Helical" evidence="8">
    <location>
        <begin position="21"/>
        <end position="42"/>
    </location>
</feature>
<dbReference type="AlphaFoldDB" id="S9S9I8"/>
<accession>S9S9I8</accession>
<keyword evidence="5 8" id="KW-0812">Transmembrane</keyword>
<keyword evidence="2" id="KW-1003">Cell membrane</keyword>
<dbReference type="eggNOG" id="COG1807">
    <property type="taxonomic scope" value="Bacteria"/>
</dbReference>
<evidence type="ECO:0000313" key="10">
    <source>
        <dbReference type="EMBL" id="EPY00713.1"/>
    </source>
</evidence>
<evidence type="ECO:0000313" key="11">
    <source>
        <dbReference type="Proteomes" id="UP000015350"/>
    </source>
</evidence>
<keyword evidence="6 8" id="KW-1133">Transmembrane helix</keyword>
<dbReference type="PANTHER" id="PTHR33908">
    <property type="entry name" value="MANNOSYLTRANSFERASE YKCB-RELATED"/>
    <property type="match status" value="1"/>
</dbReference>